<dbReference type="AlphaFoldDB" id="A0A2S7WGB9"/>
<dbReference type="Proteomes" id="UP000239068">
    <property type="component" value="Unassembled WGS sequence"/>
</dbReference>
<dbReference type="EMBL" id="MSCM01000002">
    <property type="protein sequence ID" value="PQJ76669.1"/>
    <property type="molecule type" value="Genomic_DNA"/>
</dbReference>
<dbReference type="RefSeq" id="WP_105021984.1">
    <property type="nucleotide sequence ID" value="NZ_MSCM01000002.1"/>
</dbReference>
<keyword evidence="2" id="KW-1185">Reference proteome</keyword>
<sequence length="96" mass="10935">MNYNFEKRNEKGKNTNNNSANYFSKEIFYVSDLLSSTNRNNLTINKAFGLIPKYGLRRALSEKLNFEFAFGLGYSWGGNNINGIASSIDLRINLKL</sequence>
<name>A0A2S7WGB9_9FLAO</name>
<evidence type="ECO:0000313" key="2">
    <source>
        <dbReference type="Proteomes" id="UP000239068"/>
    </source>
</evidence>
<reference evidence="1 2" key="1">
    <citation type="submission" date="2016-12" db="EMBL/GenBank/DDBJ databases">
        <title>Trade-off between light-utilization and light-protection in marine flavobacteria.</title>
        <authorList>
            <person name="Kumagai Y."/>
            <person name="Yoshizawa S."/>
            <person name="Kogure K."/>
            <person name="Iwasaki W."/>
        </authorList>
    </citation>
    <scope>NUCLEOTIDE SEQUENCE [LARGE SCALE GENOMIC DNA]</scope>
    <source>
        <strain evidence="1 2">ATCC 43844</strain>
    </source>
</reference>
<comment type="caution">
    <text evidence="1">The sequence shown here is derived from an EMBL/GenBank/DDBJ whole genome shotgun (WGS) entry which is preliminary data.</text>
</comment>
<organism evidence="1 2">
    <name type="scientific">Polaribacter glomeratus</name>
    <dbReference type="NCBI Taxonomy" id="102"/>
    <lineage>
        <taxon>Bacteria</taxon>
        <taxon>Pseudomonadati</taxon>
        <taxon>Bacteroidota</taxon>
        <taxon>Flavobacteriia</taxon>
        <taxon>Flavobacteriales</taxon>
        <taxon>Flavobacteriaceae</taxon>
    </lineage>
</organism>
<gene>
    <name evidence="1" type="ORF">BTO16_12340</name>
</gene>
<dbReference type="OrthoDB" id="883248at2"/>
<accession>A0A2S7WGB9</accession>
<evidence type="ECO:0000313" key="1">
    <source>
        <dbReference type="EMBL" id="PQJ76669.1"/>
    </source>
</evidence>
<protein>
    <submittedName>
        <fullName evidence="1">Uncharacterized protein</fullName>
    </submittedName>
</protein>
<proteinExistence type="predicted"/>